<dbReference type="PANTHER" id="PTHR33327">
    <property type="entry name" value="ENDONUCLEASE"/>
    <property type="match status" value="1"/>
</dbReference>
<protein>
    <recommendedName>
        <fullName evidence="1">DUF7041 domain-containing protein</fullName>
    </recommendedName>
</protein>
<sequence>MQGENLNSAINDTTVFRVGVKLPPFWKANPALWFVQLEAQFALAGITADDTKFNVVSAIYSDILNCVCDIILKPLDADTYSTLKKPYTATRSRTWRPTTISVISTYESIGWRYCRRATLKISLARKTYVLNFLLPFASWDNSKYLNTGTNHNFFLFINSFIK</sequence>
<feature type="domain" description="DUF7041" evidence="1">
    <location>
        <begin position="22"/>
        <end position="85"/>
    </location>
</feature>
<proteinExistence type="predicted"/>
<dbReference type="PANTHER" id="PTHR33327:SF3">
    <property type="entry name" value="RNA-DIRECTED DNA POLYMERASE"/>
    <property type="match status" value="1"/>
</dbReference>
<evidence type="ECO:0000259" key="1">
    <source>
        <dbReference type="Pfam" id="PF23055"/>
    </source>
</evidence>
<name>A0A8X6IJZ8_TRICU</name>
<dbReference type="Proteomes" id="UP000887116">
    <property type="component" value="Unassembled WGS sequence"/>
</dbReference>
<keyword evidence="3" id="KW-1185">Reference proteome</keyword>
<organism evidence="2 3">
    <name type="scientific">Trichonephila clavata</name>
    <name type="common">Joro spider</name>
    <name type="synonym">Nephila clavata</name>
    <dbReference type="NCBI Taxonomy" id="2740835"/>
    <lineage>
        <taxon>Eukaryota</taxon>
        <taxon>Metazoa</taxon>
        <taxon>Ecdysozoa</taxon>
        <taxon>Arthropoda</taxon>
        <taxon>Chelicerata</taxon>
        <taxon>Arachnida</taxon>
        <taxon>Araneae</taxon>
        <taxon>Araneomorphae</taxon>
        <taxon>Entelegynae</taxon>
        <taxon>Araneoidea</taxon>
        <taxon>Nephilidae</taxon>
        <taxon>Trichonephila</taxon>
    </lineage>
</organism>
<dbReference type="AlphaFoldDB" id="A0A8X6IJZ8"/>
<dbReference type="EMBL" id="BMAO01018462">
    <property type="protein sequence ID" value="GFR23644.1"/>
    <property type="molecule type" value="Genomic_DNA"/>
</dbReference>
<dbReference type="Pfam" id="PF23055">
    <property type="entry name" value="DUF7041"/>
    <property type="match status" value="1"/>
</dbReference>
<comment type="caution">
    <text evidence="2">The sequence shown here is derived from an EMBL/GenBank/DDBJ whole genome shotgun (WGS) entry which is preliminary data.</text>
</comment>
<gene>
    <name evidence="2" type="primary">AVEN_179858_1</name>
    <name evidence="2" type="ORF">TNCT_28481</name>
</gene>
<evidence type="ECO:0000313" key="3">
    <source>
        <dbReference type="Proteomes" id="UP000887116"/>
    </source>
</evidence>
<dbReference type="InterPro" id="IPR055469">
    <property type="entry name" value="DUF7041"/>
</dbReference>
<accession>A0A8X6IJZ8</accession>
<reference evidence="2" key="1">
    <citation type="submission" date="2020-07" db="EMBL/GenBank/DDBJ databases">
        <title>Multicomponent nature underlies the extraordinary mechanical properties of spider dragline silk.</title>
        <authorList>
            <person name="Kono N."/>
            <person name="Nakamura H."/>
            <person name="Mori M."/>
            <person name="Yoshida Y."/>
            <person name="Ohtoshi R."/>
            <person name="Malay A.D."/>
            <person name="Moran D.A.P."/>
            <person name="Tomita M."/>
            <person name="Numata K."/>
            <person name="Arakawa K."/>
        </authorList>
    </citation>
    <scope>NUCLEOTIDE SEQUENCE</scope>
</reference>
<dbReference type="OrthoDB" id="6431310at2759"/>
<evidence type="ECO:0000313" key="2">
    <source>
        <dbReference type="EMBL" id="GFR23644.1"/>
    </source>
</evidence>